<evidence type="ECO:0000313" key="2">
    <source>
        <dbReference type="EMBL" id="ELS58076.1"/>
    </source>
</evidence>
<dbReference type="SUPFAM" id="SSF50494">
    <property type="entry name" value="Trypsin-like serine proteases"/>
    <property type="match status" value="1"/>
</dbReference>
<feature type="compositionally biased region" description="Basic residues" evidence="1">
    <location>
        <begin position="1258"/>
        <end position="1283"/>
    </location>
</feature>
<name>L8PKM3_STRVR</name>
<dbReference type="PROSITE" id="PS00134">
    <property type="entry name" value="TRYPSIN_HIS"/>
    <property type="match status" value="1"/>
</dbReference>
<sequence>MTGLDAERLVSLSADGKRGSGYLLTPDLVLTAGHCVGSKGSTVTVRKYTRREGSYELPDDRHAFLVEVRGDAELDFALLRSTTDDPFRMARGGRAGDVRLGRLVGEEAVSAQALGFPRSGIAQAGARRWVNVEDVRGSVLPLTGSRRQVRRLNFQIRTGTSPVVHGSSLWSGMSGAALFSGDRLVGVITEDRATIEGRLTALPVVAVFGDDGLDEANECLLTTRGAAPERVALDPVWAGGESLTPAYSPLPPRERWSEADLLESRHGVVPFRGRTEELKALVDWCEGGDGQRIRLLTGGGTVGKSRLARELCRTMAERGWVAGVVDPLHVDFSSVCALKERRLLVVDDADAHAGQLDVLLAEAAEHHTHHALCVLAVAQSGGLWWQAIRRRHESLVDPVDPPPLPPLPETERQDVYEAAVAAFKSWYDQSDQRAGPAQDDSDHRARPAQDDSDHRARPAQDDSDRSTRSAQDGGDRAAGPVQDGRAPDDGTLPEEARPVEACPPGLEGPDFGSYLLILIQALVDARTSIGKLPSTAAGPPSRSRANALLDYAIDVERQRWQASAERQRLPHDPVLLERIVAVCSLAVADGETVGEQETEAARRLRLVPDLADEPEWLTRSFARWQHAVFPGDGYLRSLQPLRLAERLGAQVIATFPELAARLLDVGGTGPGIPKEPTHQARQILNVLHILQLTAGTDVTRAGAEKAAEDGTAEPGGQIRTEPSAQQQAREALEKSLRRHAGPIVRLVKQVAVTDQDPSAKPIGTSLAAALNSTLRKESAQQVAARVLREFDAACPDALLELAMAVAEHAVQYHRHADGPPTQDNRRELAQALQRWSLYLASSGLRIRAHEVAGQAVDTYHALQQLSPSAEHEFCLAEALKDLADRLVDIGRFEDADNCAGDAIRRLEALYQRDPTRRHAFGLVKALCTRATAAHRVGRQREALQAASEACDLIEQLPQQGQGDEHEPDEIRSMKAFALRGLAWQLGASGHVDRAVAKAKESVRIYHALRERSPGLWRRDIAEALSVLGVQHGARGDWDECVAAHSEAVDGHYNALEREFREAVRPHHALALGRLADAYLGRARSRPPEGRLDDLREALDHVEQALHQYRGMYKEDRWANRVHEAWASCLHAEVLLALCTADRQHRGAAGIRQSFVDAEAAARQALSLYDEIDVRAWKLRFARAHAQAVLAETYGGRGRPRAKVLRAHEQAKNAFVRLDAEEPGRAEDELRRIEKTIEGLRQTGPPVQPRARVAVNRSGKGRRRHQPKPRLRSRQGAQVRRRHR</sequence>
<dbReference type="SUPFAM" id="SSF52540">
    <property type="entry name" value="P-loop containing nucleoside triphosphate hydrolases"/>
    <property type="match status" value="1"/>
</dbReference>
<feature type="region of interest" description="Disordered" evidence="1">
    <location>
        <begin position="703"/>
        <end position="734"/>
    </location>
</feature>
<dbReference type="GO" id="GO:0006508">
    <property type="term" value="P:proteolysis"/>
    <property type="evidence" value="ECO:0007669"/>
    <property type="project" value="InterPro"/>
</dbReference>
<feature type="region of interest" description="Disordered" evidence="1">
    <location>
        <begin position="1236"/>
        <end position="1283"/>
    </location>
</feature>
<feature type="compositionally biased region" description="Basic and acidic residues" evidence="1">
    <location>
        <begin position="440"/>
        <end position="467"/>
    </location>
</feature>
<dbReference type="InterPro" id="IPR018114">
    <property type="entry name" value="TRYPSIN_HIS"/>
</dbReference>
<dbReference type="RefSeq" id="WP_003996419.1">
    <property type="nucleotide sequence ID" value="NZ_AMLP01000040.1"/>
</dbReference>
<organism evidence="2 3">
    <name type="scientific">Streptomyces viridochromogenes Tue57</name>
    <dbReference type="NCBI Taxonomy" id="1160705"/>
    <lineage>
        <taxon>Bacteria</taxon>
        <taxon>Bacillati</taxon>
        <taxon>Actinomycetota</taxon>
        <taxon>Actinomycetes</taxon>
        <taxon>Kitasatosporales</taxon>
        <taxon>Streptomycetaceae</taxon>
        <taxon>Streptomyces</taxon>
    </lineage>
</organism>
<dbReference type="GO" id="GO:0004252">
    <property type="term" value="F:serine-type endopeptidase activity"/>
    <property type="evidence" value="ECO:0007669"/>
    <property type="project" value="InterPro"/>
</dbReference>
<comment type="caution">
    <text evidence="2">The sequence shown here is derived from an EMBL/GenBank/DDBJ whole genome shotgun (WGS) entry which is preliminary data.</text>
</comment>
<gene>
    <name evidence="2" type="ORF">STVIR_1074</name>
</gene>
<dbReference type="PATRIC" id="fig|1160705.3.peg.1072"/>
<evidence type="ECO:0000256" key="1">
    <source>
        <dbReference type="SAM" id="MobiDB-lite"/>
    </source>
</evidence>
<reference evidence="2 3" key="1">
    <citation type="journal article" date="2013" name="Genome Announc.">
        <title>Draft Genome Sequence of Streptomyces viridochromogenes Strain Tu57, Producer of Avilamycin.</title>
        <authorList>
            <person name="Gruning B.A."/>
            <person name="Erxleben A."/>
            <person name="Hahnlein A."/>
            <person name="Gunther S."/>
        </authorList>
    </citation>
    <scope>NUCLEOTIDE SEQUENCE [LARGE SCALE GENOMIC DNA]</scope>
    <source>
        <strain evidence="2 3">Tue57</strain>
    </source>
</reference>
<proteinExistence type="predicted"/>
<feature type="region of interest" description="Disordered" evidence="1">
    <location>
        <begin position="427"/>
        <end position="505"/>
    </location>
</feature>
<protein>
    <submittedName>
        <fullName evidence="2">Putative TPR domain protein</fullName>
    </submittedName>
</protein>
<dbReference type="InterPro" id="IPR027417">
    <property type="entry name" value="P-loop_NTPase"/>
</dbReference>
<dbReference type="InterPro" id="IPR009003">
    <property type="entry name" value="Peptidase_S1_PA"/>
</dbReference>
<dbReference type="Pfam" id="PF13365">
    <property type="entry name" value="Trypsin_2"/>
    <property type="match status" value="1"/>
</dbReference>
<dbReference type="InterPro" id="IPR011990">
    <property type="entry name" value="TPR-like_helical_dom_sf"/>
</dbReference>
<evidence type="ECO:0000313" key="3">
    <source>
        <dbReference type="Proteomes" id="UP000011205"/>
    </source>
</evidence>
<dbReference type="Proteomes" id="UP000011205">
    <property type="component" value="Unassembled WGS sequence"/>
</dbReference>
<accession>L8PKM3</accession>
<dbReference type="EMBL" id="AMLP01000040">
    <property type="protein sequence ID" value="ELS58076.1"/>
    <property type="molecule type" value="Genomic_DNA"/>
</dbReference>
<dbReference type="Gene3D" id="1.25.40.10">
    <property type="entry name" value="Tetratricopeptide repeat domain"/>
    <property type="match status" value="2"/>
</dbReference>
<dbReference type="SUPFAM" id="SSF48452">
    <property type="entry name" value="TPR-like"/>
    <property type="match status" value="2"/>
</dbReference>